<sequence>MVTPNKPTEAPAALILSRDFPNMALVHGSLASVQPKQWFLLLLLAARPFQLLKYKELRHQLWPHIIVEDQQLYFVHERLHHADLLPVAARVGTDLPIEVELEALGELLDSPLGIGPPEGGEVTQHLTSRHVVI</sequence>
<organism evidence="1">
    <name type="scientific">marine sediment metagenome</name>
    <dbReference type="NCBI Taxonomy" id="412755"/>
    <lineage>
        <taxon>unclassified sequences</taxon>
        <taxon>metagenomes</taxon>
        <taxon>ecological metagenomes</taxon>
    </lineage>
</organism>
<dbReference type="AlphaFoldDB" id="A0A0F9BHZ2"/>
<accession>A0A0F9BHZ2</accession>
<dbReference type="EMBL" id="LAZR01037712">
    <property type="protein sequence ID" value="KKL21489.1"/>
    <property type="molecule type" value="Genomic_DNA"/>
</dbReference>
<comment type="caution">
    <text evidence="1">The sequence shown here is derived from an EMBL/GenBank/DDBJ whole genome shotgun (WGS) entry which is preliminary data.</text>
</comment>
<gene>
    <name evidence="1" type="ORF">LCGC14_2444960</name>
</gene>
<protein>
    <submittedName>
        <fullName evidence="1">Uncharacterized protein</fullName>
    </submittedName>
</protein>
<feature type="non-terminal residue" evidence="1">
    <location>
        <position position="133"/>
    </location>
</feature>
<evidence type="ECO:0000313" key="1">
    <source>
        <dbReference type="EMBL" id="KKL21489.1"/>
    </source>
</evidence>
<name>A0A0F9BHZ2_9ZZZZ</name>
<reference evidence="1" key="1">
    <citation type="journal article" date="2015" name="Nature">
        <title>Complex archaea that bridge the gap between prokaryotes and eukaryotes.</title>
        <authorList>
            <person name="Spang A."/>
            <person name="Saw J.H."/>
            <person name="Jorgensen S.L."/>
            <person name="Zaremba-Niedzwiedzka K."/>
            <person name="Martijn J."/>
            <person name="Lind A.E."/>
            <person name="van Eijk R."/>
            <person name="Schleper C."/>
            <person name="Guy L."/>
            <person name="Ettema T.J."/>
        </authorList>
    </citation>
    <scope>NUCLEOTIDE SEQUENCE</scope>
</reference>
<proteinExistence type="predicted"/>